<dbReference type="STRING" id="47854.GA0070603_3944"/>
<accession>A0A1C6VG75</accession>
<reference evidence="3" key="1">
    <citation type="submission" date="2016-06" db="EMBL/GenBank/DDBJ databases">
        <authorList>
            <person name="Varghese N."/>
            <person name="Submissions Spin"/>
        </authorList>
    </citation>
    <scope>NUCLEOTIDE SEQUENCE [LARGE SCALE GENOMIC DNA]</scope>
    <source>
        <strain evidence="3">DSM 44151</strain>
    </source>
</reference>
<sequence length="976" mass="104632">MPARNPSRAGGRSLLAAALSMVVGAGTVVATAAPAAAYDVRYETNTSWAWTDSRLPSKNNIDRAGEVPVGTWPDSEGHPHTSRAYFTFDISRYRGADIESAKLDVKETAAPDCAKRPEIELWRTAPYTVKSSWLKPPADLARIDTTRLPDQSRCPAPYVGFDATEGLRQALAEGLSTLTLSLRLPAAVEADPTLARRYASRAGLSVDHNFRPGVPTDPQTNGKACTTAEPYQLVRRGDLGLSAILHDKDRNDSGGTDQLTATVALWPVDQPDARIERTDTAWDGQRAVGRFSYDLFQHDRTYAWQMRAADSRATGEWSPVCYFRTDFQGPATAPTVTSTDFPQDGWPPALAGEFTFGANGAADAVGFGYSLNDQLDKSVAADRPGGTATVAVTPRAGINYLRVWSLDAAGNRSATTTYDFRASDVSPIVDGTLTEVGVATTFQVRPRMDGVARYRFGLDGDPEQTVDAAADGTASITVTATRGGYRTLSVTSLTAAGVTATATRSFTLLTEPRISATVYEEYGFGGGQGVPGVFTFTPRLPDTVSYRYQFNGEEATVAANADGTASVTWAPKEAGWTNLAVWSVSRDGTESEAATWYFTVRDLLPGISGDPYNANWWAGGPGQAGEFRFSSEVPETVSFRYRFDGGAEQSVDADGNGYATVSWTPDQGGTHTLVARGVTADGTVSPERTFTFLVNDAPLVASAQYPKDTNSGLPGVAGVFTVTPQRPDVVKYHYAFYGEEEKTIDAAADGTASITWTPERSGWQMLTVRGETGDGTVTQPREYAFTVREPKPTIISYLYNEYDPQGGIGVAGGFRFDSELPDTVAFVYRLNDGPEQTVAVTDGTAAELTVTPDRGFRNTLTVRARSAAGELSPEATYSFMVSTAPTVSSTTYPSGEAAGGVGVPGVFTFAPRMPDVETYVYQFDNGPEVTVPAGADGTASVTLTPTEARWYPISVYAVDKAGNRSDYAYYWFVVQG</sequence>
<evidence type="ECO:0000256" key="1">
    <source>
        <dbReference type="SAM" id="SignalP"/>
    </source>
</evidence>
<organism evidence="2 3">
    <name type="scientific">Micromonospora chersina</name>
    <dbReference type="NCBI Taxonomy" id="47854"/>
    <lineage>
        <taxon>Bacteria</taxon>
        <taxon>Bacillati</taxon>
        <taxon>Actinomycetota</taxon>
        <taxon>Actinomycetes</taxon>
        <taxon>Micromonosporales</taxon>
        <taxon>Micromonosporaceae</taxon>
        <taxon>Micromonospora</taxon>
    </lineage>
</organism>
<dbReference type="EMBL" id="FMIB01000002">
    <property type="protein sequence ID" value="SCL65295.1"/>
    <property type="molecule type" value="Genomic_DNA"/>
</dbReference>
<dbReference type="Proteomes" id="UP000198605">
    <property type="component" value="Unassembled WGS sequence"/>
</dbReference>
<name>A0A1C6VG75_9ACTN</name>
<protein>
    <submittedName>
        <fullName evidence="2">Uncharacterized protein</fullName>
    </submittedName>
</protein>
<keyword evidence="1" id="KW-0732">Signal</keyword>
<evidence type="ECO:0000313" key="3">
    <source>
        <dbReference type="Proteomes" id="UP000198605"/>
    </source>
</evidence>
<proteinExistence type="predicted"/>
<dbReference type="GeneID" id="43280574"/>
<dbReference type="RefSeq" id="WP_139131900.1">
    <property type="nucleotide sequence ID" value="NZ_FMIB01000002.1"/>
</dbReference>
<gene>
    <name evidence="2" type="ORF">GA0070603_3944</name>
</gene>
<evidence type="ECO:0000313" key="2">
    <source>
        <dbReference type="EMBL" id="SCL65295.1"/>
    </source>
</evidence>
<feature type="chain" id="PRO_5008748663" evidence="1">
    <location>
        <begin position="33"/>
        <end position="976"/>
    </location>
</feature>
<dbReference type="OrthoDB" id="3439746at2"/>
<dbReference type="AlphaFoldDB" id="A0A1C6VG75"/>
<keyword evidence="3" id="KW-1185">Reference proteome</keyword>
<feature type="signal peptide" evidence="1">
    <location>
        <begin position="1"/>
        <end position="32"/>
    </location>
</feature>